<dbReference type="RefSeq" id="WP_185654752.1">
    <property type="nucleotide sequence ID" value="NZ_CBDITX010000013.1"/>
</dbReference>
<feature type="domain" description="HTH lysR-type" evidence="5">
    <location>
        <begin position="8"/>
        <end position="65"/>
    </location>
</feature>
<dbReference type="PROSITE" id="PS50931">
    <property type="entry name" value="HTH_LYSR"/>
    <property type="match status" value="1"/>
</dbReference>
<name>A0ABR6TVU2_CITBR</name>
<reference evidence="6 7" key="1">
    <citation type="submission" date="2020-08" db="EMBL/GenBank/DDBJ databases">
        <title>Emergence and comparative genomics analysis of Citrobacter in Fennec fox imported from North Africa to China.</title>
        <authorList>
            <person name="Zheng B."/>
        </authorList>
    </citation>
    <scope>NUCLEOTIDE SEQUENCE [LARGE SCALE GENOMIC DNA]</scope>
    <source>
        <strain evidence="6 7">FF371</strain>
    </source>
</reference>
<comment type="similarity">
    <text evidence="1">Belongs to the LysR transcriptional regulatory family.</text>
</comment>
<accession>A0ABR6TVU2</accession>
<dbReference type="PANTHER" id="PTHR30118">
    <property type="entry name" value="HTH-TYPE TRANSCRIPTIONAL REGULATOR LEUO-RELATED"/>
    <property type="match status" value="1"/>
</dbReference>
<evidence type="ECO:0000256" key="3">
    <source>
        <dbReference type="ARBA" id="ARBA00023125"/>
    </source>
</evidence>
<dbReference type="InterPro" id="IPR036390">
    <property type="entry name" value="WH_DNA-bd_sf"/>
</dbReference>
<keyword evidence="4" id="KW-0804">Transcription</keyword>
<dbReference type="InterPro" id="IPR000847">
    <property type="entry name" value="LysR_HTH_N"/>
</dbReference>
<keyword evidence="7" id="KW-1185">Reference proteome</keyword>
<dbReference type="Proteomes" id="UP000586346">
    <property type="component" value="Unassembled WGS sequence"/>
</dbReference>
<proteinExistence type="inferred from homology"/>
<dbReference type="InterPro" id="IPR050389">
    <property type="entry name" value="LysR-type_TF"/>
</dbReference>
<dbReference type="Gene3D" id="3.40.190.10">
    <property type="entry name" value="Periplasmic binding protein-like II"/>
    <property type="match status" value="2"/>
</dbReference>
<protein>
    <submittedName>
        <fullName evidence="6">LysR family transcriptional regulator</fullName>
    </submittedName>
</protein>
<comment type="caution">
    <text evidence="6">The sequence shown here is derived from an EMBL/GenBank/DDBJ whole genome shotgun (WGS) entry which is preliminary data.</text>
</comment>
<dbReference type="Gene3D" id="1.10.10.10">
    <property type="entry name" value="Winged helix-like DNA-binding domain superfamily/Winged helix DNA-binding domain"/>
    <property type="match status" value="1"/>
</dbReference>
<dbReference type="SUPFAM" id="SSF46785">
    <property type="entry name" value="Winged helix' DNA-binding domain"/>
    <property type="match status" value="1"/>
</dbReference>
<dbReference type="Pfam" id="PF00126">
    <property type="entry name" value="HTH_1"/>
    <property type="match status" value="1"/>
</dbReference>
<dbReference type="EMBL" id="JACLAH010000004">
    <property type="protein sequence ID" value="MBC2647687.1"/>
    <property type="molecule type" value="Genomic_DNA"/>
</dbReference>
<dbReference type="PANTHER" id="PTHR30118:SF6">
    <property type="entry name" value="HTH-TYPE TRANSCRIPTIONAL REGULATOR LEUO"/>
    <property type="match status" value="1"/>
</dbReference>
<organism evidence="6 7">
    <name type="scientific">Citrobacter braakii</name>
    <dbReference type="NCBI Taxonomy" id="57706"/>
    <lineage>
        <taxon>Bacteria</taxon>
        <taxon>Pseudomonadati</taxon>
        <taxon>Pseudomonadota</taxon>
        <taxon>Gammaproteobacteria</taxon>
        <taxon>Enterobacterales</taxon>
        <taxon>Enterobacteriaceae</taxon>
        <taxon>Citrobacter</taxon>
        <taxon>Citrobacter freundii complex</taxon>
    </lineage>
</organism>
<evidence type="ECO:0000313" key="6">
    <source>
        <dbReference type="EMBL" id="MBC2647687.1"/>
    </source>
</evidence>
<evidence type="ECO:0000256" key="2">
    <source>
        <dbReference type="ARBA" id="ARBA00023015"/>
    </source>
</evidence>
<sequence length="317" mass="36454">MLVRENDFDFNLIKIFNAVVESGNASRASERLSITPAAVSQALSRLQNIYSFKLFGRTRKGLTPTKKGLELHKAYSHVVNVINATYSLSKINYDPPAITLLGSDIVENYYLHHFIRNDELIEKYEINHYAVNKNSEDTLAEMLLSGVGDILINLSPPKNFDIEVHLIDVFRQYVCICGNDNPLSILEQITLHHFYTFSHAVYQSDMFSPEVMVYTNSVDHRTERKIGYRSDSMLGVVNIVETTNMICIVPLELASFFKYTRGYNIKILSLPDEIFFKTIPVYASLYKKSKYYVVLREWIVILQSKYSSINDRDNLCQ</sequence>
<keyword evidence="2" id="KW-0805">Transcription regulation</keyword>
<keyword evidence="3" id="KW-0238">DNA-binding</keyword>
<evidence type="ECO:0000256" key="4">
    <source>
        <dbReference type="ARBA" id="ARBA00023163"/>
    </source>
</evidence>
<evidence type="ECO:0000259" key="5">
    <source>
        <dbReference type="PROSITE" id="PS50931"/>
    </source>
</evidence>
<dbReference type="InterPro" id="IPR036388">
    <property type="entry name" value="WH-like_DNA-bd_sf"/>
</dbReference>
<evidence type="ECO:0000313" key="7">
    <source>
        <dbReference type="Proteomes" id="UP000586346"/>
    </source>
</evidence>
<evidence type="ECO:0000256" key="1">
    <source>
        <dbReference type="ARBA" id="ARBA00009437"/>
    </source>
</evidence>
<dbReference type="SUPFAM" id="SSF53850">
    <property type="entry name" value="Periplasmic binding protein-like II"/>
    <property type="match status" value="1"/>
</dbReference>
<gene>
    <name evidence="6" type="ORF">H6P72_13770</name>
</gene>